<dbReference type="InterPro" id="IPR011047">
    <property type="entry name" value="Quinoprotein_ADH-like_sf"/>
</dbReference>
<dbReference type="SUPFAM" id="SSF50998">
    <property type="entry name" value="Quinoprotein alcohol dehydrogenase-like"/>
    <property type="match status" value="2"/>
</dbReference>
<dbReference type="PROSITE" id="PS50082">
    <property type="entry name" value="WD_REPEATS_2"/>
    <property type="match status" value="1"/>
</dbReference>
<evidence type="ECO:0000256" key="2">
    <source>
        <dbReference type="ARBA" id="ARBA00023015"/>
    </source>
</evidence>
<dbReference type="SUPFAM" id="SSF48452">
    <property type="entry name" value="TPR-like"/>
    <property type="match status" value="1"/>
</dbReference>
<feature type="coiled-coil region" evidence="7">
    <location>
        <begin position="139"/>
        <end position="166"/>
    </location>
</feature>
<feature type="DNA-binding region" description="OmpR/PhoB-type" evidence="6">
    <location>
        <begin position="1"/>
        <end position="85"/>
    </location>
</feature>
<evidence type="ECO:0000256" key="6">
    <source>
        <dbReference type="PROSITE-ProRule" id="PRU01091"/>
    </source>
</evidence>
<dbReference type="SMART" id="SM00862">
    <property type="entry name" value="Trans_reg_C"/>
    <property type="match status" value="1"/>
</dbReference>
<evidence type="ECO:0000256" key="4">
    <source>
        <dbReference type="ARBA" id="ARBA00023163"/>
    </source>
</evidence>
<evidence type="ECO:0000259" key="8">
    <source>
        <dbReference type="PROSITE" id="PS51755"/>
    </source>
</evidence>
<dbReference type="InterPro" id="IPR051677">
    <property type="entry name" value="AfsR-DnrI-RedD_regulator"/>
</dbReference>
<comment type="similarity">
    <text evidence="1">Belongs to the AfsR/DnrI/RedD regulatory family.</text>
</comment>
<dbReference type="InterPro" id="IPR016032">
    <property type="entry name" value="Sig_transdc_resp-reg_C-effctor"/>
</dbReference>
<dbReference type="Pfam" id="PF20703">
    <property type="entry name" value="nSTAND1"/>
    <property type="match status" value="1"/>
</dbReference>
<evidence type="ECO:0000313" key="10">
    <source>
        <dbReference type="Proteomes" id="UP000297496"/>
    </source>
</evidence>
<name>A0A4Z1CFQ9_9ACTN</name>
<dbReference type="CDD" id="cd15831">
    <property type="entry name" value="BTAD"/>
    <property type="match status" value="1"/>
</dbReference>
<dbReference type="InterPro" id="IPR001867">
    <property type="entry name" value="OmpR/PhoB-type_DNA-bd"/>
</dbReference>
<feature type="repeat" description="WD" evidence="5">
    <location>
        <begin position="978"/>
        <end position="1018"/>
    </location>
</feature>
<dbReference type="GO" id="GO:0005829">
    <property type="term" value="C:cytosol"/>
    <property type="evidence" value="ECO:0007669"/>
    <property type="project" value="UniProtKB-ARBA"/>
</dbReference>
<dbReference type="InterPro" id="IPR001680">
    <property type="entry name" value="WD40_rpt"/>
</dbReference>
<keyword evidence="5" id="KW-0853">WD repeat</keyword>
<dbReference type="Gene3D" id="1.10.10.10">
    <property type="entry name" value="Winged helix-like DNA-binding domain superfamily/Winged helix DNA-binding domain"/>
    <property type="match status" value="1"/>
</dbReference>
<accession>A0A4Z1CFQ9</accession>
<gene>
    <name evidence="9" type="ORF">EXE59_11215</name>
</gene>
<evidence type="ECO:0000256" key="5">
    <source>
        <dbReference type="PROSITE-ProRule" id="PRU00221"/>
    </source>
</evidence>
<dbReference type="InterPro" id="IPR015943">
    <property type="entry name" value="WD40/YVTN_repeat-like_dom_sf"/>
</dbReference>
<keyword evidence="4" id="KW-0804">Transcription</keyword>
<keyword evidence="3 6" id="KW-0238">DNA-binding</keyword>
<dbReference type="PANTHER" id="PTHR35807">
    <property type="entry name" value="TRANSCRIPTIONAL REGULATOR REDD-RELATED"/>
    <property type="match status" value="1"/>
</dbReference>
<evidence type="ECO:0000256" key="1">
    <source>
        <dbReference type="ARBA" id="ARBA00005820"/>
    </source>
</evidence>
<dbReference type="GO" id="GO:0006355">
    <property type="term" value="P:regulation of DNA-templated transcription"/>
    <property type="evidence" value="ECO:0007669"/>
    <property type="project" value="InterPro"/>
</dbReference>
<dbReference type="Gene3D" id="2.130.10.10">
    <property type="entry name" value="YVTN repeat-like/Quinoprotein amine dehydrogenase"/>
    <property type="match status" value="3"/>
</dbReference>
<dbReference type="OrthoDB" id="134501at2"/>
<dbReference type="InterPro" id="IPR036388">
    <property type="entry name" value="WH-like_DNA-bd_sf"/>
</dbReference>
<dbReference type="Proteomes" id="UP000297496">
    <property type="component" value="Unassembled WGS sequence"/>
</dbReference>
<evidence type="ECO:0000256" key="3">
    <source>
        <dbReference type="ARBA" id="ARBA00023125"/>
    </source>
</evidence>
<dbReference type="InterPro" id="IPR011990">
    <property type="entry name" value="TPR-like_helical_dom_sf"/>
</dbReference>
<dbReference type="SUPFAM" id="SSF46894">
    <property type="entry name" value="C-terminal effector domain of the bipartite response regulators"/>
    <property type="match status" value="1"/>
</dbReference>
<feature type="domain" description="OmpR/PhoB-type" evidence="8">
    <location>
        <begin position="1"/>
        <end position="85"/>
    </location>
</feature>
<dbReference type="Pfam" id="PF03704">
    <property type="entry name" value="BTAD"/>
    <property type="match status" value="1"/>
</dbReference>
<dbReference type="Pfam" id="PF00486">
    <property type="entry name" value="Trans_reg_C"/>
    <property type="match status" value="1"/>
</dbReference>
<comment type="caution">
    <text evidence="9">The sequence shown here is derived from an EMBL/GenBank/DDBJ whole genome shotgun (WGS) entry which is preliminary data.</text>
</comment>
<dbReference type="Gene3D" id="1.25.40.10">
    <property type="entry name" value="Tetratricopeptide repeat domain"/>
    <property type="match status" value="1"/>
</dbReference>
<organism evidence="9 10">
    <name type="scientific">Nocardioides eburneiflavus</name>
    <dbReference type="NCBI Taxonomy" id="2518372"/>
    <lineage>
        <taxon>Bacteria</taxon>
        <taxon>Bacillati</taxon>
        <taxon>Actinomycetota</taxon>
        <taxon>Actinomycetes</taxon>
        <taxon>Propionibacteriales</taxon>
        <taxon>Nocardioidaceae</taxon>
        <taxon>Nocardioides</taxon>
    </lineage>
</organism>
<dbReference type="EMBL" id="SRRO01000001">
    <property type="protein sequence ID" value="TGN64468.1"/>
    <property type="molecule type" value="Genomic_DNA"/>
</dbReference>
<evidence type="ECO:0000256" key="7">
    <source>
        <dbReference type="SAM" id="Coils"/>
    </source>
</evidence>
<evidence type="ECO:0000313" key="9">
    <source>
        <dbReference type="EMBL" id="TGN64468.1"/>
    </source>
</evidence>
<dbReference type="GO" id="GO:0000160">
    <property type="term" value="P:phosphorelay signal transduction system"/>
    <property type="evidence" value="ECO:0007669"/>
    <property type="project" value="InterPro"/>
</dbReference>
<keyword evidence="7" id="KW-0175">Coiled coil</keyword>
<proteinExistence type="inferred from homology"/>
<dbReference type="InterPro" id="IPR049052">
    <property type="entry name" value="nSTAND1"/>
</dbReference>
<keyword evidence="2" id="KW-0805">Transcription regulation</keyword>
<dbReference type="SUPFAM" id="SSF52540">
    <property type="entry name" value="P-loop containing nucleoside triphosphate hydrolases"/>
    <property type="match status" value="1"/>
</dbReference>
<reference evidence="9 10" key="1">
    <citation type="submission" date="2019-04" db="EMBL/GenBank/DDBJ databases">
        <title>Three New Species of Nocardioides, Nocardioides euryhalodurans sp. nov., Nocardioides seonyuensis sp. nov. and Nocardioides eburneoflavus sp. nov. Isolated from Soil.</title>
        <authorList>
            <person name="Roh S.G."/>
            <person name="Lee C."/>
            <person name="Kim M.-K."/>
            <person name="Kim S.B."/>
        </authorList>
    </citation>
    <scope>NUCLEOTIDE SEQUENCE [LARGE SCALE GENOMIC DNA]</scope>
    <source>
        <strain evidence="9 10">MMS17-SY213</strain>
    </source>
</reference>
<dbReference type="GO" id="GO:0003677">
    <property type="term" value="F:DNA binding"/>
    <property type="evidence" value="ECO:0007669"/>
    <property type="project" value="UniProtKB-UniRule"/>
</dbReference>
<dbReference type="Gene3D" id="3.40.50.300">
    <property type="entry name" value="P-loop containing nucleotide triphosphate hydrolases"/>
    <property type="match status" value="1"/>
</dbReference>
<dbReference type="Pfam" id="PF00400">
    <property type="entry name" value="WD40"/>
    <property type="match status" value="1"/>
</dbReference>
<protein>
    <recommendedName>
        <fullName evidence="8">OmpR/PhoB-type domain-containing protein</fullName>
    </recommendedName>
</protein>
<dbReference type="PANTHER" id="PTHR35807:SF1">
    <property type="entry name" value="TRANSCRIPTIONAL REGULATOR REDD"/>
    <property type="match status" value="1"/>
</dbReference>
<dbReference type="SMART" id="SM00320">
    <property type="entry name" value="WD40"/>
    <property type="match status" value="5"/>
</dbReference>
<sequence>MGIQVLGPLAVDGSGRLGPRDRAVLQALTVRQGGPVTADELTDAVWGDHPPPSAHKNLQSCVVRLRKALGTDAIETTPDGYRLGLPLQDLDTGRFEAQVARARELLQLGEADRVVYVLEQALDLWRGPPFSDLSEWAPARREASRLEELRRDAEELLLEAQLARGRARDVLPRAHEMVRSAPLRERRWELLALAQYRTGAQGEALRTIRQLRTVLARELGIDPAPELVALEQSILRQDPSLQHDGDGPQTSSTCPWQGLQAYDVAEADRFFGREAEIEAGVAILAGHQLLALVGPSGSGKSSLMRAGIGARLQQRGTRCVTVTPGRYPTRSLTALSALRAGDALLVDQAEELFTLCEDPDETSAFIDRLVDEAVDRPVVVALRADRLADLTAYAAFSRLVERGLYLVGGLDEAGLRAAVEGPARQAGLLLEPGLVDLLVSEVRDDPGALPLLSHALLETWKRREGSTLTVDGYRDSGGIRGAVAQSAEQLYAQVEPGHRDALRELVLRLLSPGSEGEPVRTRVPRRLIGTDPERDRLVEMLVAARLVTSDDGVLEITHESLARAWPRLRGWLEDDVDGRRILHHLSSTADAWDTLGRPSSELYRGVRLTRALDWWSSTGATLTSVERDFLEAARVQAEIEEQSAAERARTQARLIRRLRIVLTGAVVLLVLALLAGGFAAVQSDRANENAARAVQAAVAADARRVGLRAQLTDDISLSLLLGVAGARLDDSPETRANLLAAMAKRPTLVRSAPPGGGFIDLMTVSPDGRWIAASDDRNRMHLYDAASLRLLDTYDPGESSADPVVTIGAFSSDSTRLAVLLQLQRSTQPVRLLDPRTMQSTTELAPPDDGRVRGFDLQLSADGRHLAASLLAPSPSEDLGTIPGYVAVWDLRSPATPPVRVPTGPGIQGLALSPDGRTVYTSLPLTAYDVGSGDMLWRERDLTSGALDLDGRGTLLALADGADALLVDPATGRTVHVLEGHRGGMFEVRFSPDGSLVGGIGEGELVVWDTATGRPVARWETSDPWGVGFGPDNDLVHGGGGASMLRTWDLSAQDTYLRETTRVAGSGPFVQADISPDGQQVAYRSLDDQGTGWVRFLDVRTGEATPATRVPVNDGPYPLGSWHPDGGEYAAHCDVCGEPGSISVLDTATGELLRQREVVDGETGLWSLAYVDGGRGLVAGSTDQETLDLDPTTLRPRGAPFDVIADCCATPVGDGSTVLVYDHAGDNASAHWQVIDVGTGEVLSEGDVPTGAYASTASPDGSTLAVAGDAGEVVTTDLSTGAELRRSTSLGAAVLWLDYSEDGELLVTGAEDGGVSLVDAATLELMGTVRPPRRGGPVPATAEFVGDTHDVVIASYDGRVYEWDTDRDRALDYACQMAGRDLTEEEWEQYLPGQPYRPVCP</sequence>
<dbReference type="PROSITE" id="PS51755">
    <property type="entry name" value="OMPR_PHOB"/>
    <property type="match status" value="1"/>
</dbReference>
<dbReference type="InterPro" id="IPR027417">
    <property type="entry name" value="P-loop_NTPase"/>
</dbReference>
<dbReference type="InterPro" id="IPR005158">
    <property type="entry name" value="BTAD"/>
</dbReference>
<keyword evidence="10" id="KW-1185">Reference proteome</keyword>
<dbReference type="RefSeq" id="WP_135838978.1">
    <property type="nucleotide sequence ID" value="NZ_SRRO01000001.1"/>
</dbReference>
<dbReference type="SMART" id="SM01043">
    <property type="entry name" value="BTAD"/>
    <property type="match status" value="1"/>
</dbReference>